<keyword evidence="8" id="KW-0067">ATP-binding</keyword>
<dbReference type="FunFam" id="3.40.50.620:FF:000019">
    <property type="entry name" value="Argininosuccinate synthase"/>
    <property type="match status" value="1"/>
</dbReference>
<keyword evidence="4" id="KW-0055">Arginine biosynthesis</keyword>
<keyword evidence="6" id="KW-0028">Amino-acid biosynthesis</keyword>
<dbReference type="GO" id="GO:0000050">
    <property type="term" value="P:urea cycle"/>
    <property type="evidence" value="ECO:0007669"/>
    <property type="project" value="TreeGrafter"/>
</dbReference>
<proteinExistence type="inferred from homology"/>
<keyword evidence="7" id="KW-0547">Nucleotide-binding</keyword>
<feature type="domain" description="Arginosuccinate synthase-like N-terminal" evidence="9">
    <location>
        <begin position="13"/>
        <end position="174"/>
    </location>
</feature>
<dbReference type="InterPro" id="IPR024074">
    <property type="entry name" value="AS_cat/multimer_dom_body"/>
</dbReference>
<dbReference type="Gene3D" id="3.40.50.620">
    <property type="entry name" value="HUPs"/>
    <property type="match status" value="1"/>
</dbReference>
<dbReference type="InterPro" id="IPR018223">
    <property type="entry name" value="Arginosuc_synth_CS"/>
</dbReference>
<evidence type="ECO:0000256" key="3">
    <source>
        <dbReference type="ARBA" id="ARBA00012286"/>
    </source>
</evidence>
<dbReference type="GO" id="GO:0006526">
    <property type="term" value="P:L-arginine biosynthetic process"/>
    <property type="evidence" value="ECO:0007669"/>
    <property type="project" value="UniProtKB-UniPathway"/>
</dbReference>
<dbReference type="Gene3D" id="1.20.5.470">
    <property type="entry name" value="Single helix bin"/>
    <property type="match status" value="1"/>
</dbReference>
<dbReference type="InterPro" id="IPR048268">
    <property type="entry name" value="Arginosuc_syn_C"/>
</dbReference>
<dbReference type="Pfam" id="PF20979">
    <property type="entry name" value="Arginosuc_syn_C"/>
    <property type="match status" value="1"/>
</dbReference>
<dbReference type="EMBL" id="UINC01001869">
    <property type="protein sequence ID" value="SUZ90128.1"/>
    <property type="molecule type" value="Genomic_DNA"/>
</dbReference>
<dbReference type="SUPFAM" id="SSF52402">
    <property type="entry name" value="Adenine nucleotide alpha hydrolases-like"/>
    <property type="match status" value="1"/>
</dbReference>
<dbReference type="HAMAP" id="MF_00005">
    <property type="entry name" value="Arg_succ_synth_type1"/>
    <property type="match status" value="1"/>
</dbReference>
<dbReference type="SUPFAM" id="SSF69864">
    <property type="entry name" value="Argininosuccinate synthetase, C-terminal domain"/>
    <property type="match status" value="1"/>
</dbReference>
<gene>
    <name evidence="11" type="ORF">METZ01_LOCUS42982</name>
</gene>
<keyword evidence="5" id="KW-0436">Ligase</keyword>
<dbReference type="GO" id="GO:0004055">
    <property type="term" value="F:argininosuccinate synthase activity"/>
    <property type="evidence" value="ECO:0007669"/>
    <property type="project" value="UniProtKB-EC"/>
</dbReference>
<feature type="non-terminal residue" evidence="11">
    <location>
        <position position="1"/>
    </location>
</feature>
<protein>
    <recommendedName>
        <fullName evidence="3">argininosuccinate synthase</fullName>
        <ecNumber evidence="3">6.3.4.5</ecNumber>
    </recommendedName>
</protein>
<evidence type="ECO:0000259" key="9">
    <source>
        <dbReference type="Pfam" id="PF00764"/>
    </source>
</evidence>
<evidence type="ECO:0000256" key="7">
    <source>
        <dbReference type="ARBA" id="ARBA00022741"/>
    </source>
</evidence>
<dbReference type="AlphaFoldDB" id="A0A381RGP4"/>
<dbReference type="Pfam" id="PF00764">
    <property type="entry name" value="Arginosuc_synth"/>
    <property type="match status" value="1"/>
</dbReference>
<dbReference type="EC" id="6.3.4.5" evidence="3"/>
<evidence type="ECO:0000256" key="5">
    <source>
        <dbReference type="ARBA" id="ARBA00022598"/>
    </source>
</evidence>
<comment type="subunit">
    <text evidence="2">Homotetramer.</text>
</comment>
<evidence type="ECO:0000313" key="11">
    <source>
        <dbReference type="EMBL" id="SUZ90128.1"/>
    </source>
</evidence>
<evidence type="ECO:0000256" key="8">
    <source>
        <dbReference type="ARBA" id="ARBA00022840"/>
    </source>
</evidence>
<dbReference type="Gene3D" id="3.90.1260.10">
    <property type="entry name" value="Argininosuccinate synthetase, chain A, domain 2"/>
    <property type="match status" value="1"/>
</dbReference>
<dbReference type="NCBIfam" id="TIGR00032">
    <property type="entry name" value="argG"/>
    <property type="match status" value="1"/>
</dbReference>
<evidence type="ECO:0000256" key="6">
    <source>
        <dbReference type="ARBA" id="ARBA00022605"/>
    </source>
</evidence>
<evidence type="ECO:0000256" key="4">
    <source>
        <dbReference type="ARBA" id="ARBA00022571"/>
    </source>
</evidence>
<evidence type="ECO:0000259" key="10">
    <source>
        <dbReference type="Pfam" id="PF20979"/>
    </source>
</evidence>
<dbReference type="GO" id="GO:0005524">
    <property type="term" value="F:ATP binding"/>
    <property type="evidence" value="ECO:0007669"/>
    <property type="project" value="UniProtKB-KW"/>
</dbReference>
<dbReference type="PROSITE" id="PS00565">
    <property type="entry name" value="ARGININOSUCCIN_SYN_2"/>
    <property type="match status" value="1"/>
</dbReference>
<dbReference type="NCBIfam" id="NF001770">
    <property type="entry name" value="PRK00509.1"/>
    <property type="match status" value="1"/>
</dbReference>
<dbReference type="InterPro" id="IPR014729">
    <property type="entry name" value="Rossmann-like_a/b/a_fold"/>
</dbReference>
<dbReference type="InterPro" id="IPR023434">
    <property type="entry name" value="Arginosuc_synth_type_1_subfam"/>
</dbReference>
<evidence type="ECO:0000256" key="2">
    <source>
        <dbReference type="ARBA" id="ARBA00011881"/>
    </source>
</evidence>
<dbReference type="GO" id="GO:0000053">
    <property type="term" value="P:argininosuccinate metabolic process"/>
    <property type="evidence" value="ECO:0007669"/>
    <property type="project" value="TreeGrafter"/>
</dbReference>
<name>A0A381RGP4_9ZZZZ</name>
<evidence type="ECO:0000256" key="1">
    <source>
        <dbReference type="ARBA" id="ARBA00004967"/>
    </source>
</evidence>
<comment type="pathway">
    <text evidence="1">Amino-acid biosynthesis; L-arginine biosynthesis; L-arginine from L-ornithine and carbamoyl phosphate: step 2/3.</text>
</comment>
<accession>A0A381RGP4</accession>
<sequence length="413" mass="45752">VSGDETDQTAVDKVVLAYSGGLDTSIILRWLEETYGCEVVTFTADLGQGEELEPARAKAEAMGVTEVYIEDLREEFVRDYVYPMFRANALYEGEYLLGTSIARPLIAKRLVEIADETGADAISHGATGKGNDQVRFELGAYALRPDIRIIAPWREWDLGSRQSLLDYAEKHGIPVEMKRGTKSPFSMDANLLHISYEGGPLEDPWQEPPSEMWRWSVSPEMAPDEATYLDLAYENGDVVALDGTPMTPAAVLTELNRVGGANGIGRIDIVENRFVGMKSRGAYETPGGTILLKAHRAMESITLDGGVAHLKDELMPRYAELVYNGFWFSPEREMLQVAIDHSQAFVNGRVRLRLYRGNVAVVGRESDDTLFDEAVATFEEDEGAYDQADAEGFIRLNALRLRTLARRAARSGA</sequence>
<dbReference type="UniPathway" id="UPA00068">
    <property type="reaction ID" value="UER00113"/>
</dbReference>
<dbReference type="InterPro" id="IPR001518">
    <property type="entry name" value="Arginosuc_synth"/>
</dbReference>
<dbReference type="PROSITE" id="PS00564">
    <property type="entry name" value="ARGININOSUCCIN_SYN_1"/>
    <property type="match status" value="1"/>
</dbReference>
<organism evidence="11">
    <name type="scientific">marine metagenome</name>
    <dbReference type="NCBI Taxonomy" id="408172"/>
    <lineage>
        <taxon>unclassified sequences</taxon>
        <taxon>metagenomes</taxon>
        <taxon>ecological metagenomes</taxon>
    </lineage>
</organism>
<dbReference type="PANTHER" id="PTHR11587:SF2">
    <property type="entry name" value="ARGININOSUCCINATE SYNTHASE"/>
    <property type="match status" value="1"/>
</dbReference>
<feature type="domain" description="Arginosuccinate synthase C-terminal" evidence="10">
    <location>
        <begin position="185"/>
        <end position="402"/>
    </location>
</feature>
<dbReference type="GO" id="GO:0005737">
    <property type="term" value="C:cytoplasm"/>
    <property type="evidence" value="ECO:0007669"/>
    <property type="project" value="TreeGrafter"/>
</dbReference>
<dbReference type="InterPro" id="IPR048267">
    <property type="entry name" value="Arginosuc_syn_N"/>
</dbReference>
<dbReference type="FunFam" id="3.90.1260.10:FF:000007">
    <property type="entry name" value="Argininosuccinate synthase"/>
    <property type="match status" value="1"/>
</dbReference>
<dbReference type="CDD" id="cd01999">
    <property type="entry name" value="ASS"/>
    <property type="match status" value="1"/>
</dbReference>
<dbReference type="PANTHER" id="PTHR11587">
    <property type="entry name" value="ARGININOSUCCINATE SYNTHASE"/>
    <property type="match status" value="1"/>
</dbReference>
<reference evidence="11" key="1">
    <citation type="submission" date="2018-05" db="EMBL/GenBank/DDBJ databases">
        <authorList>
            <person name="Lanie J.A."/>
            <person name="Ng W.-L."/>
            <person name="Kazmierczak K.M."/>
            <person name="Andrzejewski T.M."/>
            <person name="Davidsen T.M."/>
            <person name="Wayne K.J."/>
            <person name="Tettelin H."/>
            <person name="Glass J.I."/>
            <person name="Rusch D."/>
            <person name="Podicherti R."/>
            <person name="Tsui H.-C.T."/>
            <person name="Winkler M.E."/>
        </authorList>
    </citation>
    <scope>NUCLEOTIDE SEQUENCE</scope>
</reference>